<name>A0A3M7RV96_BRAPC</name>
<organism evidence="1 2">
    <name type="scientific">Brachionus plicatilis</name>
    <name type="common">Marine rotifer</name>
    <name type="synonym">Brachionus muelleri</name>
    <dbReference type="NCBI Taxonomy" id="10195"/>
    <lineage>
        <taxon>Eukaryota</taxon>
        <taxon>Metazoa</taxon>
        <taxon>Spiralia</taxon>
        <taxon>Gnathifera</taxon>
        <taxon>Rotifera</taxon>
        <taxon>Eurotatoria</taxon>
        <taxon>Monogononta</taxon>
        <taxon>Pseudotrocha</taxon>
        <taxon>Ploima</taxon>
        <taxon>Brachionidae</taxon>
        <taxon>Brachionus</taxon>
    </lineage>
</organism>
<accession>A0A3M7RV96</accession>
<gene>
    <name evidence="1" type="ORF">BpHYR1_050262</name>
</gene>
<keyword evidence="2" id="KW-1185">Reference proteome</keyword>
<protein>
    <submittedName>
        <fullName evidence="1">Uncharacterized protein</fullName>
    </submittedName>
</protein>
<reference evidence="1 2" key="1">
    <citation type="journal article" date="2018" name="Sci. Rep.">
        <title>Genomic signatures of local adaptation to the degree of environmental predictability in rotifers.</title>
        <authorList>
            <person name="Franch-Gras L."/>
            <person name="Hahn C."/>
            <person name="Garcia-Roger E.M."/>
            <person name="Carmona M.J."/>
            <person name="Serra M."/>
            <person name="Gomez A."/>
        </authorList>
    </citation>
    <scope>NUCLEOTIDE SEQUENCE [LARGE SCALE GENOMIC DNA]</scope>
    <source>
        <strain evidence="1">HYR1</strain>
    </source>
</reference>
<dbReference type="AlphaFoldDB" id="A0A3M7RV96"/>
<dbReference type="EMBL" id="REGN01002533">
    <property type="protein sequence ID" value="RNA27493.1"/>
    <property type="molecule type" value="Genomic_DNA"/>
</dbReference>
<proteinExistence type="predicted"/>
<evidence type="ECO:0000313" key="1">
    <source>
        <dbReference type="EMBL" id="RNA27493.1"/>
    </source>
</evidence>
<dbReference type="Proteomes" id="UP000276133">
    <property type="component" value="Unassembled WGS sequence"/>
</dbReference>
<sequence length="63" mass="7553">MIESSPMQRLDLDFNFNDLDSTKAAIITSWNDNPSVRITSRLDFEFMTLTFYQLWLWKIEKMS</sequence>
<comment type="caution">
    <text evidence="1">The sequence shown here is derived from an EMBL/GenBank/DDBJ whole genome shotgun (WGS) entry which is preliminary data.</text>
</comment>
<evidence type="ECO:0000313" key="2">
    <source>
        <dbReference type="Proteomes" id="UP000276133"/>
    </source>
</evidence>